<feature type="domain" description="Pyruvate carboxyltransferase" evidence="17">
    <location>
        <begin position="554"/>
        <end position="825"/>
    </location>
</feature>
<dbReference type="Proteomes" id="UP000189941">
    <property type="component" value="Unassembled WGS sequence"/>
</dbReference>
<dbReference type="Pfam" id="PF02786">
    <property type="entry name" value="CPSase_L_D2"/>
    <property type="match status" value="1"/>
</dbReference>
<dbReference type="Gene3D" id="3.20.20.70">
    <property type="entry name" value="Aldolase class I"/>
    <property type="match status" value="1"/>
</dbReference>
<dbReference type="Gene3D" id="3.10.600.10">
    <property type="entry name" value="pyruvate carboxylase f1077a mutant domain"/>
    <property type="match status" value="2"/>
</dbReference>
<dbReference type="InterPro" id="IPR003379">
    <property type="entry name" value="Carboxylase_cons_dom"/>
</dbReference>
<dbReference type="FunFam" id="2.40.50.100:FF:000003">
    <property type="entry name" value="Acetyl-CoA carboxylase biotin carboxyl carrier protein"/>
    <property type="match status" value="1"/>
</dbReference>
<evidence type="ECO:0000256" key="3">
    <source>
        <dbReference type="ARBA" id="ARBA00022598"/>
    </source>
</evidence>
<dbReference type="Pfam" id="PF02436">
    <property type="entry name" value="PYC_OADA"/>
    <property type="match status" value="1"/>
</dbReference>
<dbReference type="SMART" id="SM00878">
    <property type="entry name" value="Biotin_carb_C"/>
    <property type="match status" value="1"/>
</dbReference>
<dbReference type="PROSITE" id="PS50979">
    <property type="entry name" value="BC"/>
    <property type="match status" value="1"/>
</dbReference>
<comment type="catalytic activity">
    <reaction evidence="9">
        <text>hydrogencarbonate + pyruvate + ATP = oxaloacetate + ADP + phosphate + H(+)</text>
        <dbReference type="Rhea" id="RHEA:20844"/>
        <dbReference type="ChEBI" id="CHEBI:15361"/>
        <dbReference type="ChEBI" id="CHEBI:15378"/>
        <dbReference type="ChEBI" id="CHEBI:16452"/>
        <dbReference type="ChEBI" id="CHEBI:17544"/>
        <dbReference type="ChEBI" id="CHEBI:30616"/>
        <dbReference type="ChEBI" id="CHEBI:43474"/>
        <dbReference type="ChEBI" id="CHEBI:456216"/>
        <dbReference type="EC" id="6.4.1.1"/>
    </reaction>
</comment>
<dbReference type="GO" id="GO:0005737">
    <property type="term" value="C:cytoplasm"/>
    <property type="evidence" value="ECO:0007669"/>
    <property type="project" value="TreeGrafter"/>
</dbReference>
<dbReference type="InterPro" id="IPR011053">
    <property type="entry name" value="Single_hybrid_motif"/>
</dbReference>
<evidence type="ECO:0000256" key="5">
    <source>
        <dbReference type="ARBA" id="ARBA00022741"/>
    </source>
</evidence>
<dbReference type="FunFam" id="3.30.1490.20:FF:000018">
    <property type="entry name" value="Biotin carboxylase"/>
    <property type="match status" value="1"/>
</dbReference>
<evidence type="ECO:0000256" key="13">
    <source>
        <dbReference type="PIRSR" id="PIRSR001594-4"/>
    </source>
</evidence>
<dbReference type="Gene3D" id="2.40.50.100">
    <property type="match status" value="1"/>
</dbReference>
<dbReference type="Pfam" id="PF02785">
    <property type="entry name" value="Biotin_carb_C"/>
    <property type="match status" value="1"/>
</dbReference>
<feature type="modified residue" description="N6-biotinyllysine" evidence="13">
    <location>
        <position position="1133"/>
    </location>
</feature>
<evidence type="ECO:0000259" key="17">
    <source>
        <dbReference type="PROSITE" id="PS50991"/>
    </source>
</evidence>
<feature type="binding site" evidence="12">
    <location>
        <position position="762"/>
    </location>
    <ligand>
        <name>Mn(2+)</name>
        <dbReference type="ChEBI" id="CHEBI:29035"/>
    </ligand>
</feature>
<feature type="binding site" evidence="12">
    <location>
        <position position="563"/>
    </location>
    <ligand>
        <name>Mn(2+)</name>
        <dbReference type="ChEBI" id="CHEBI:29035"/>
    </ligand>
</feature>
<feature type="binding site" description="via carbamate group" evidence="12">
    <location>
        <position position="733"/>
    </location>
    <ligand>
        <name>Mn(2+)</name>
        <dbReference type="ChEBI" id="CHEBI:29035"/>
    </ligand>
</feature>
<dbReference type="FunFam" id="3.20.20.70:FF:000033">
    <property type="entry name" value="Pyruvate carboxylase"/>
    <property type="match status" value="1"/>
</dbReference>
<dbReference type="InterPro" id="IPR005479">
    <property type="entry name" value="CPAse_ATP-bd"/>
</dbReference>
<evidence type="ECO:0000313" key="18">
    <source>
        <dbReference type="EMBL" id="SJZ43833.1"/>
    </source>
</evidence>
<dbReference type="NCBIfam" id="TIGR01235">
    <property type="entry name" value="pyruv_carbox"/>
    <property type="match status" value="1"/>
</dbReference>
<dbReference type="CDD" id="cd07937">
    <property type="entry name" value="DRE_TIM_PC_TC_5S"/>
    <property type="match status" value="1"/>
</dbReference>
<evidence type="ECO:0000256" key="10">
    <source>
        <dbReference type="PIRSR" id="PIRSR001594-1"/>
    </source>
</evidence>
<dbReference type="NCBIfam" id="NF009554">
    <property type="entry name" value="PRK12999.1"/>
    <property type="match status" value="1"/>
</dbReference>
<dbReference type="GO" id="GO:0046872">
    <property type="term" value="F:metal ion binding"/>
    <property type="evidence" value="ECO:0007669"/>
    <property type="project" value="UniProtKB-KW"/>
</dbReference>
<dbReference type="InterPro" id="IPR011761">
    <property type="entry name" value="ATP-grasp"/>
</dbReference>
<keyword evidence="8 9" id="KW-0092">Biotin</keyword>
<dbReference type="InterPro" id="IPR000089">
    <property type="entry name" value="Biotin_lipoyl"/>
</dbReference>
<keyword evidence="18" id="KW-0670">Pyruvate</keyword>
<keyword evidence="4 12" id="KW-0479">Metal-binding</keyword>
<keyword evidence="7" id="KW-0464">Manganese</keyword>
<dbReference type="InterPro" id="IPR016185">
    <property type="entry name" value="PreATP-grasp_dom_sf"/>
</dbReference>
<dbReference type="InterPro" id="IPR005930">
    <property type="entry name" value="Pyruv_COase"/>
</dbReference>
<dbReference type="RefSeq" id="WP_078755584.1">
    <property type="nucleotide sequence ID" value="NZ_FUWO01000005.1"/>
</dbReference>
<evidence type="ECO:0000256" key="8">
    <source>
        <dbReference type="ARBA" id="ARBA00023267"/>
    </source>
</evidence>
<evidence type="ECO:0000256" key="9">
    <source>
        <dbReference type="PIRNR" id="PIRNR001594"/>
    </source>
</evidence>
<dbReference type="GO" id="GO:0006094">
    <property type="term" value="P:gluconeogenesis"/>
    <property type="evidence" value="ECO:0007669"/>
    <property type="project" value="InterPro"/>
</dbReference>
<dbReference type="PROSITE" id="PS50975">
    <property type="entry name" value="ATP_GRASP"/>
    <property type="match status" value="1"/>
</dbReference>
<dbReference type="InterPro" id="IPR005482">
    <property type="entry name" value="Biotin_COase_C"/>
</dbReference>
<feature type="modified residue" description="N6-carboxylysine" evidence="13">
    <location>
        <position position="733"/>
    </location>
</feature>
<dbReference type="GO" id="GO:0004736">
    <property type="term" value="F:pyruvate carboxylase activity"/>
    <property type="evidence" value="ECO:0007669"/>
    <property type="project" value="UniProtKB-EC"/>
</dbReference>
<dbReference type="OrthoDB" id="9807469at2"/>
<evidence type="ECO:0000256" key="4">
    <source>
        <dbReference type="ARBA" id="ARBA00022723"/>
    </source>
</evidence>
<dbReference type="CDD" id="cd06850">
    <property type="entry name" value="biotinyl_domain"/>
    <property type="match status" value="1"/>
</dbReference>
<keyword evidence="5 9" id="KW-0547">Nucleotide-binding</keyword>
<feature type="binding site" evidence="11">
    <location>
        <position position="203"/>
    </location>
    <ligand>
        <name>ATP</name>
        <dbReference type="ChEBI" id="CHEBI:30616"/>
    </ligand>
</feature>
<dbReference type="Pfam" id="PF00364">
    <property type="entry name" value="Biotin_lipoyl"/>
    <property type="match status" value="1"/>
</dbReference>
<dbReference type="SUPFAM" id="SSF51569">
    <property type="entry name" value="Aldolase"/>
    <property type="match status" value="1"/>
</dbReference>
<feature type="domain" description="Lipoyl-binding" evidence="14">
    <location>
        <begin position="1084"/>
        <end position="1167"/>
    </location>
</feature>
<evidence type="ECO:0000259" key="15">
    <source>
        <dbReference type="PROSITE" id="PS50975"/>
    </source>
</evidence>
<sequence>MNKIKKVLIANRGEIAIRIGRACKELGINTVSIYSKEDIGTLHRQKTDESYLIGEDLGPIEAYLDIEGIIALAKEKSVDAIHPGYGFLSENETFARRCQEEGIIFIGPELRHLEMFGNKTRARETAISAGLPVIPGSEGIIQSLAEAEAFAAITGYPLMIKAVSGGGGKGMRIVHSASELAESYERAKSEAKSSFGDDRLYIEKYIANPKHIEVQILGDQHGNVIHLYERDCSIQRRHQKVVEVAPSFGLQPEMRQKLTDASLKLMQHVGYVNAGTVEFLVADDEFYFIEVNPRVQVEHTITELVTGVDIVKTQIQIADGESLFGEEIGIPSQDQLVTRGYAIQCRITTEDPLNDFAPDSGTIVSYQSPGGTGIRLDAGDAFSGSMITPYYDSLLVKISSYAIHKKGAIVKMSRALDEIQIAGVKTNIRFLENIIHHPDFMLGDYHTNFIAEKVELFDFVPPRERGVKLLKYIANVTVNGFPGIEKIDKPDFTRREIPTVEGVRSSIHPASFNKASRNRLITASSAVKQPTWKQLLDDKGPSTVSKLLLEEKSALLTDTTLRDAHQSVLTTRMRTTDMLKVAPYINATMKDYFSLEMWGGATFDVAYNFLKESPWERLTQLRELIPDIPFQMLLRAANAVGYQNYPDNVVQRFITESAHAGIDVFRIFDSLNWVEAMKLPIETALKTDKFVEGTLCYTGDILNPERSSLYTLEYYVNLARELESLGVHAIAIKDMAGLLKPEAAYQLVKALKEEVSLPIHLHTHDTAGNGVLTYSRAIDAGVDIVDTANPALSGQNSQPNANSLYYARQGTNRQIKLNVEANDVLTDYWKVTRQYYRPFETDLTTAWTPVYQYEMPGGQYSNLKMQAESLGLGDRFDEVSAMYRRVNLLFGDIIKVTPSSKVVGDMALFMVQNNLDEVSVIEKGAKLDFPASVVSFFKGEIGQPAGKMNEDLQKVVLKGEPAFTQRPGELMTEFNFDELRQNLSKRLYTPVDEQLLLSGAMYPKVTQEFLDFVEKYGNVSVLETPTFFYGMKPHETISVELQPGKTINIELTSIGSVKPNGLRTVYFNLNGLSQKVEVHDLSAKTTVDIRPLADRQNDNHIAAQMPGTVFAVKVKEGDQVEAGQLLIITEAMKMETSIAATKAGVVKKLYIQEKDSIKAGELLIELG</sequence>
<dbReference type="SUPFAM" id="SSF52440">
    <property type="entry name" value="PreATP-grasp domain"/>
    <property type="match status" value="1"/>
</dbReference>
<keyword evidence="19" id="KW-1185">Reference proteome</keyword>
<dbReference type="InterPro" id="IPR000891">
    <property type="entry name" value="PYR_CT"/>
</dbReference>
<protein>
    <recommendedName>
        <fullName evidence="2 9">Pyruvate carboxylase</fullName>
        <ecNumber evidence="2 9">6.4.1.1</ecNumber>
    </recommendedName>
</protein>
<evidence type="ECO:0000256" key="7">
    <source>
        <dbReference type="ARBA" id="ARBA00023211"/>
    </source>
</evidence>
<dbReference type="Pfam" id="PF00682">
    <property type="entry name" value="HMGL-like"/>
    <property type="match status" value="1"/>
</dbReference>
<name>A0A1T4KN88_9LACT</name>
<dbReference type="PIRSF" id="PIRSF001594">
    <property type="entry name" value="Pyruv_carbox"/>
    <property type="match status" value="1"/>
</dbReference>
<evidence type="ECO:0000256" key="1">
    <source>
        <dbReference type="ARBA" id="ARBA00001953"/>
    </source>
</evidence>
<dbReference type="PROSITE" id="PS00867">
    <property type="entry name" value="CPSASE_2"/>
    <property type="match status" value="1"/>
</dbReference>
<dbReference type="AlphaFoldDB" id="A0A1T4KN88"/>
<dbReference type="NCBIfam" id="NF006761">
    <property type="entry name" value="PRK09282.1"/>
    <property type="match status" value="1"/>
</dbReference>
<evidence type="ECO:0000256" key="6">
    <source>
        <dbReference type="ARBA" id="ARBA00022840"/>
    </source>
</evidence>
<dbReference type="InterPro" id="IPR013785">
    <property type="entry name" value="Aldolase_TIM"/>
</dbReference>
<gene>
    <name evidence="18" type="ORF">SAMN02746011_00787</name>
</gene>
<feature type="binding site" evidence="11">
    <location>
        <position position="635"/>
    </location>
    <ligand>
        <name>substrate</name>
    </ligand>
</feature>
<dbReference type="InterPro" id="IPR005481">
    <property type="entry name" value="BC-like_N"/>
</dbReference>
<dbReference type="PROSITE" id="PS50991">
    <property type="entry name" value="PYR_CT"/>
    <property type="match status" value="1"/>
</dbReference>
<dbReference type="InterPro" id="IPR055268">
    <property type="entry name" value="PCB-like"/>
</dbReference>
<dbReference type="PANTHER" id="PTHR43778:SF2">
    <property type="entry name" value="PYRUVATE CARBOXYLASE, MITOCHONDRIAL"/>
    <property type="match status" value="1"/>
</dbReference>
<feature type="domain" description="ATP-grasp" evidence="15">
    <location>
        <begin position="123"/>
        <end position="319"/>
    </location>
</feature>
<keyword evidence="6 9" id="KW-0067">ATP-binding</keyword>
<dbReference type="GO" id="GO:0005524">
    <property type="term" value="F:ATP binding"/>
    <property type="evidence" value="ECO:0007669"/>
    <property type="project" value="UniProtKB-UniRule"/>
</dbReference>
<dbReference type="STRING" id="1121925.SAMN02746011_00787"/>
<evidence type="ECO:0000259" key="14">
    <source>
        <dbReference type="PROSITE" id="PS50968"/>
    </source>
</evidence>
<feature type="binding site" evidence="11">
    <location>
        <position position="119"/>
    </location>
    <ligand>
        <name>ATP</name>
        <dbReference type="ChEBI" id="CHEBI:30616"/>
    </ligand>
</feature>
<accession>A0A1T4KN88</accession>
<comment type="cofactor">
    <cofactor evidence="1 9">
        <name>biotin</name>
        <dbReference type="ChEBI" id="CHEBI:57586"/>
    </cofactor>
</comment>
<dbReference type="SUPFAM" id="SSF56059">
    <property type="entry name" value="Glutathione synthetase ATP-binding domain-like"/>
    <property type="match status" value="1"/>
</dbReference>
<dbReference type="Gene3D" id="3.30.470.20">
    <property type="entry name" value="ATP-grasp fold, B domain"/>
    <property type="match status" value="1"/>
</dbReference>
<feature type="active site" evidence="10">
    <location>
        <position position="294"/>
    </location>
</feature>
<dbReference type="EMBL" id="FUWO01000005">
    <property type="protein sequence ID" value="SJZ43833.1"/>
    <property type="molecule type" value="Genomic_DNA"/>
</dbReference>
<dbReference type="SUPFAM" id="SSF89000">
    <property type="entry name" value="post-HMGL domain-like"/>
    <property type="match status" value="1"/>
</dbReference>
<feature type="binding site" evidence="12">
    <location>
        <position position="764"/>
    </location>
    <ligand>
        <name>Mn(2+)</name>
        <dbReference type="ChEBI" id="CHEBI:29035"/>
    </ligand>
</feature>
<feature type="domain" description="Biotin carboxylation" evidence="16">
    <location>
        <begin position="3"/>
        <end position="455"/>
    </location>
</feature>
<dbReference type="InterPro" id="IPR011054">
    <property type="entry name" value="Rudment_hybrid_motif"/>
</dbReference>
<keyword evidence="3 9" id="KW-0436">Ligase</keyword>
<dbReference type="SUPFAM" id="SSF51230">
    <property type="entry name" value="Single hybrid motif"/>
    <property type="match status" value="1"/>
</dbReference>
<dbReference type="EC" id="6.4.1.1" evidence="2 9"/>
<dbReference type="FunFam" id="3.40.50.20:FF:000010">
    <property type="entry name" value="Propionyl-CoA carboxylase subunit alpha"/>
    <property type="match status" value="1"/>
</dbReference>
<comment type="function">
    <text evidence="9">Catalyzes a 2-step reaction, involving the ATP-dependent carboxylation of the covalently attached biotin in the first step and the transfer of the carboxyl group to pyruvate in the second.</text>
</comment>
<dbReference type="SUPFAM" id="SSF51246">
    <property type="entry name" value="Rudiment single hybrid motif"/>
    <property type="match status" value="1"/>
</dbReference>
<dbReference type="PANTHER" id="PTHR43778">
    <property type="entry name" value="PYRUVATE CARBOXYLASE"/>
    <property type="match status" value="1"/>
</dbReference>
<feature type="binding site" evidence="11">
    <location>
        <position position="897"/>
    </location>
    <ligand>
        <name>substrate</name>
    </ligand>
</feature>
<dbReference type="InterPro" id="IPR011764">
    <property type="entry name" value="Biotin_carboxylation_dom"/>
</dbReference>
<proteinExistence type="predicted"/>
<reference evidence="19" key="1">
    <citation type="submission" date="2017-02" db="EMBL/GenBank/DDBJ databases">
        <authorList>
            <person name="Varghese N."/>
            <person name="Submissions S."/>
        </authorList>
    </citation>
    <scope>NUCLEOTIDE SEQUENCE [LARGE SCALE GENOMIC DNA]</scope>
    <source>
        <strain evidence="19">DSM 15739</strain>
    </source>
</reference>
<feature type="binding site" evidence="11">
    <location>
        <position position="238"/>
    </location>
    <ligand>
        <name>ATP</name>
        <dbReference type="ChEBI" id="CHEBI:30616"/>
    </ligand>
</feature>
<dbReference type="PROSITE" id="PS50968">
    <property type="entry name" value="BIOTINYL_LIPOYL"/>
    <property type="match status" value="1"/>
</dbReference>
<evidence type="ECO:0000256" key="2">
    <source>
        <dbReference type="ARBA" id="ARBA00013057"/>
    </source>
</evidence>
<evidence type="ECO:0000256" key="12">
    <source>
        <dbReference type="PIRSR" id="PIRSR001594-3"/>
    </source>
</evidence>
<evidence type="ECO:0000313" key="19">
    <source>
        <dbReference type="Proteomes" id="UP000189941"/>
    </source>
</evidence>
<evidence type="ECO:0000259" key="16">
    <source>
        <dbReference type="PROSITE" id="PS50979"/>
    </source>
</evidence>
<organism evidence="18 19">
    <name type="scientific">Globicatella sulfidifaciens DSM 15739</name>
    <dbReference type="NCBI Taxonomy" id="1121925"/>
    <lineage>
        <taxon>Bacteria</taxon>
        <taxon>Bacillati</taxon>
        <taxon>Bacillota</taxon>
        <taxon>Bacilli</taxon>
        <taxon>Lactobacillales</taxon>
        <taxon>Aerococcaceae</taxon>
        <taxon>Globicatella</taxon>
    </lineage>
</organism>
<dbReference type="Pfam" id="PF00289">
    <property type="entry name" value="Biotin_carb_N"/>
    <property type="match status" value="1"/>
</dbReference>
<evidence type="ECO:0000256" key="11">
    <source>
        <dbReference type="PIRSR" id="PIRSR001594-2"/>
    </source>
</evidence>